<evidence type="ECO:0000259" key="2">
    <source>
        <dbReference type="Pfam" id="PF06452"/>
    </source>
</evidence>
<dbReference type="Pfam" id="PF06452">
    <property type="entry name" value="CBM9_1"/>
    <property type="match status" value="1"/>
</dbReference>
<evidence type="ECO:0000313" key="4">
    <source>
        <dbReference type="EMBL" id="GAA4796485.1"/>
    </source>
</evidence>
<dbReference type="Pfam" id="PF19313">
    <property type="entry name" value="DUF5916"/>
    <property type="match status" value="1"/>
</dbReference>
<evidence type="ECO:0000259" key="3">
    <source>
        <dbReference type="Pfam" id="PF19313"/>
    </source>
</evidence>
<dbReference type="PROSITE" id="PS51257">
    <property type="entry name" value="PROKAR_LIPOPROTEIN"/>
    <property type="match status" value="1"/>
</dbReference>
<dbReference type="CDD" id="cd09618">
    <property type="entry name" value="CBM9_like_2"/>
    <property type="match status" value="1"/>
</dbReference>
<sequence length="746" mass="82675">MFASPVRASSLLTWFACVWLACAATVAQAGPALEIADLGGDAAAARAADVIVDGRLDEAVWASATRVELAYENNPGDNTAAGVRTTALMFHTVDALYLAFRAEDPDPAAIRAFLRDRDALYEDDFVGIQIDTFDDQRRAYEMFVNPFGVQADGLFDETRNVGDASWDGLWNSAGRITDRGFETEMRIPFSTLRFPDGHVPRRWGMRLMRIRPRDYLYVYFDAPRPRGAACNLCTMGKLEAPRGIRGGRNLEIVPTLTVGYAQRREPGAWREIDGMQVEPGLDVAWTPSPNLTLGGTLNPDFSQVESDSARLDPTSNFALFFPEKRPFFLEGSDYFNMPLNAVYTRQIADPDVGLRATGRSGRHAYSTVVARDAVTTLLLPGVLGSELRVLDTPNDALIGRYRYDIAGRASFGAIGTYRQGEDYRNALVGADLRWLRGVHTVDAQWLRSESRYPAGLRAGDARMAGDAGVAEYRYSDSRWTARLNHTRIDRGFAADLGFIGQVGFRRTALGGSRSWYGAPDAAFNKIVLSSDWRMSHGEDGGLLERQAEAGISVSGPLQSTYALSALTRTRAWDGRLFDERWGVASAALTARSGLKLALTLRAGEQLDLVAARTGQVQEWQPALVLDAGRGVNLSLNHLHQRLRRDGGVAFDAQVLDLRLSWQLDTRQRLRLSMQGIDVRRDRARYVDPVQSRTREIGAQLIYSYRIDPRTGLYAGYAHGGFSDERTDGLTDRSRNLFLKISYAWLP</sequence>
<dbReference type="SUPFAM" id="SSF49344">
    <property type="entry name" value="CBD9-like"/>
    <property type="match status" value="1"/>
</dbReference>
<protein>
    <submittedName>
        <fullName evidence="4">DUF5916 domain-containing protein</fullName>
    </submittedName>
</protein>
<dbReference type="InterPro" id="IPR045670">
    <property type="entry name" value="DUF5916"/>
</dbReference>
<dbReference type="Gene3D" id="2.60.40.1190">
    <property type="match status" value="1"/>
</dbReference>
<comment type="caution">
    <text evidence="4">The sequence shown here is derived from an EMBL/GenBank/DDBJ whole genome shotgun (WGS) entry which is preliminary data.</text>
</comment>
<name>A0ABP9BNT4_9GAMM</name>
<organism evidence="4 5">
    <name type="scientific">Lysobacter hankyongensis</name>
    <dbReference type="NCBI Taxonomy" id="1176535"/>
    <lineage>
        <taxon>Bacteria</taxon>
        <taxon>Pseudomonadati</taxon>
        <taxon>Pseudomonadota</taxon>
        <taxon>Gammaproteobacteria</taxon>
        <taxon>Lysobacterales</taxon>
        <taxon>Lysobacteraceae</taxon>
        <taxon>Lysobacter</taxon>
    </lineage>
</organism>
<keyword evidence="1" id="KW-0732">Signal</keyword>
<gene>
    <name evidence="4" type="ORF">GCM10023307_23010</name>
</gene>
<evidence type="ECO:0000313" key="5">
    <source>
        <dbReference type="Proteomes" id="UP001499959"/>
    </source>
</evidence>
<dbReference type="Proteomes" id="UP001499959">
    <property type="component" value="Unassembled WGS sequence"/>
</dbReference>
<feature type="domain" description="Carbohydrate-binding" evidence="2">
    <location>
        <begin position="52"/>
        <end position="195"/>
    </location>
</feature>
<keyword evidence="5" id="KW-1185">Reference proteome</keyword>
<proteinExistence type="predicted"/>
<reference evidence="5" key="1">
    <citation type="journal article" date="2019" name="Int. J. Syst. Evol. Microbiol.">
        <title>The Global Catalogue of Microorganisms (GCM) 10K type strain sequencing project: providing services to taxonomists for standard genome sequencing and annotation.</title>
        <authorList>
            <consortium name="The Broad Institute Genomics Platform"/>
            <consortium name="The Broad Institute Genome Sequencing Center for Infectious Disease"/>
            <person name="Wu L."/>
            <person name="Ma J."/>
        </authorList>
    </citation>
    <scope>NUCLEOTIDE SEQUENCE [LARGE SCALE GENOMIC DNA]</scope>
    <source>
        <strain evidence="5">JCM 18204</strain>
    </source>
</reference>
<feature type="chain" id="PRO_5046887166" evidence="1">
    <location>
        <begin position="24"/>
        <end position="746"/>
    </location>
</feature>
<dbReference type="InterPro" id="IPR010502">
    <property type="entry name" value="Carb-bd_dom_fam9"/>
</dbReference>
<dbReference type="EMBL" id="BAABJE010000010">
    <property type="protein sequence ID" value="GAA4796485.1"/>
    <property type="molecule type" value="Genomic_DNA"/>
</dbReference>
<accession>A0ABP9BNT4</accession>
<feature type="signal peptide" evidence="1">
    <location>
        <begin position="1"/>
        <end position="23"/>
    </location>
</feature>
<feature type="domain" description="DUF5916" evidence="3">
    <location>
        <begin position="274"/>
        <end position="348"/>
    </location>
</feature>
<evidence type="ECO:0000256" key="1">
    <source>
        <dbReference type="SAM" id="SignalP"/>
    </source>
</evidence>